<proteinExistence type="predicted"/>
<dbReference type="GO" id="GO:0016787">
    <property type="term" value="F:hydrolase activity"/>
    <property type="evidence" value="ECO:0007669"/>
    <property type="project" value="UniProtKB-KW"/>
</dbReference>
<keyword evidence="1" id="KW-0378">Hydrolase</keyword>
<evidence type="ECO:0000313" key="1">
    <source>
        <dbReference type="EMBL" id="MBS7824641.1"/>
    </source>
</evidence>
<dbReference type="SFLD" id="SFLDS00003">
    <property type="entry name" value="Haloacid_Dehalogenase"/>
    <property type="match status" value="1"/>
</dbReference>
<dbReference type="SUPFAM" id="SSF56784">
    <property type="entry name" value="HAD-like"/>
    <property type="match status" value="1"/>
</dbReference>
<dbReference type="CDD" id="cd07505">
    <property type="entry name" value="HAD_BPGM-like"/>
    <property type="match status" value="1"/>
</dbReference>
<dbReference type="SFLD" id="SFLDG01129">
    <property type="entry name" value="C1.5:_HAD__Beta-PGM__Phosphata"/>
    <property type="match status" value="1"/>
</dbReference>
<dbReference type="Pfam" id="PF13419">
    <property type="entry name" value="HAD_2"/>
    <property type="match status" value="1"/>
</dbReference>
<dbReference type="RefSeq" id="WP_213403816.1">
    <property type="nucleotide sequence ID" value="NZ_JAGIBT010000003.1"/>
</dbReference>
<dbReference type="PANTHER" id="PTHR18901">
    <property type="entry name" value="2-DEOXYGLUCOSE-6-PHOSPHATE PHOSPHATASE 2"/>
    <property type="match status" value="1"/>
</dbReference>
<dbReference type="InterPro" id="IPR023214">
    <property type="entry name" value="HAD_sf"/>
</dbReference>
<dbReference type="Gene3D" id="3.40.50.1000">
    <property type="entry name" value="HAD superfamily/HAD-like"/>
    <property type="match status" value="1"/>
</dbReference>
<sequence length="224" mass="25354">MKQLHGAIFDVDGLLFNTEQLYCDICIEVAPKYGITTYDEHYYRRYLGTSNQDLYAIYQQDFPFLSVEDVDQFIREVQAIAEGYLLAGDVAIKPGATDLLSFLASRDIPCVIASNNYAHFIDAMLTHHGIREHFGHIYALDHIENPKPHPEIVHKAVDFLGQSHRDVVMFEDSTNGAKAAIAANVPVIMVPDMLPPPDALRPSLLKECESLKHASDFIQQHYHW</sequence>
<dbReference type="PRINTS" id="PR00413">
    <property type="entry name" value="HADHALOGNASE"/>
</dbReference>
<protein>
    <submittedName>
        <fullName evidence="1">HAD-IA family hydrolase</fullName>
    </submittedName>
</protein>
<accession>A0AB35BYS0</accession>
<organism evidence="1 2">
    <name type="scientific">Wohlfahrtiimonas chitiniclastica</name>
    <dbReference type="NCBI Taxonomy" id="400946"/>
    <lineage>
        <taxon>Bacteria</taxon>
        <taxon>Pseudomonadati</taxon>
        <taxon>Pseudomonadota</taxon>
        <taxon>Gammaproteobacteria</taxon>
        <taxon>Cardiobacteriales</taxon>
        <taxon>Ignatzschineriaceae</taxon>
        <taxon>Wohlfahrtiimonas</taxon>
    </lineage>
</organism>
<dbReference type="Proteomes" id="UP000680020">
    <property type="component" value="Unassembled WGS sequence"/>
</dbReference>
<dbReference type="InterPro" id="IPR036412">
    <property type="entry name" value="HAD-like_sf"/>
</dbReference>
<dbReference type="AlphaFoldDB" id="A0AB35BYS0"/>
<comment type="caution">
    <text evidence="1">The sequence shown here is derived from an EMBL/GenBank/DDBJ whole genome shotgun (WGS) entry which is preliminary data.</text>
</comment>
<dbReference type="Gene3D" id="1.10.150.240">
    <property type="entry name" value="Putative phosphatase, domain 2"/>
    <property type="match status" value="1"/>
</dbReference>
<dbReference type="InterPro" id="IPR041492">
    <property type="entry name" value="HAD_2"/>
</dbReference>
<dbReference type="InterPro" id="IPR006439">
    <property type="entry name" value="HAD-SF_hydro_IA"/>
</dbReference>
<dbReference type="PANTHER" id="PTHR18901:SF38">
    <property type="entry name" value="PSEUDOURIDINE-5'-PHOSPHATASE"/>
    <property type="match status" value="1"/>
</dbReference>
<name>A0AB35BYS0_9GAMM</name>
<dbReference type="InterPro" id="IPR023198">
    <property type="entry name" value="PGP-like_dom2"/>
</dbReference>
<dbReference type="EMBL" id="JAGIBU010000003">
    <property type="protein sequence ID" value="MBS7824641.1"/>
    <property type="molecule type" value="Genomic_DNA"/>
</dbReference>
<gene>
    <name evidence="1" type="ORF">J7561_05410</name>
</gene>
<reference evidence="1" key="1">
    <citation type="submission" date="2021-03" db="EMBL/GenBank/DDBJ databases">
        <title>Identification and antibiotic profiling of Wohlfahrtiimonas chitiniclastica, an underestimated human pathogen.</title>
        <authorList>
            <person name="Kopf A."/>
            <person name="Bunk B."/>
            <person name="Coldewey S."/>
            <person name="Gunzer F."/>
            <person name="Riedel T."/>
            <person name="Schroettner P."/>
        </authorList>
    </citation>
    <scope>NUCLEOTIDE SEQUENCE</scope>
    <source>
        <strain evidence="1">DSM 100917</strain>
    </source>
</reference>
<dbReference type="NCBIfam" id="TIGR01509">
    <property type="entry name" value="HAD-SF-IA-v3"/>
    <property type="match status" value="1"/>
</dbReference>
<evidence type="ECO:0000313" key="2">
    <source>
        <dbReference type="Proteomes" id="UP000680020"/>
    </source>
</evidence>